<dbReference type="AlphaFoldDB" id="A0A673JWC2"/>
<sequence length="86" mass="9557">MEPKSLIIWHSSCLPLATQSLSVSRISSHSKCLVEEQRHGLRLLRLGHQHGVAAQHHRLVLHLVPVDPGEYLGEPRVCDTVGDPVQ</sequence>
<evidence type="ECO:0000313" key="1">
    <source>
        <dbReference type="Ensembl" id="ENSSRHP00000056284.1"/>
    </source>
</evidence>
<accession>A0A673JWC2</accession>
<name>A0A673JWC2_9TELE</name>
<reference evidence="1" key="1">
    <citation type="submission" date="2025-08" db="UniProtKB">
        <authorList>
            <consortium name="Ensembl"/>
        </authorList>
    </citation>
    <scope>IDENTIFICATION</scope>
</reference>
<keyword evidence="2" id="KW-1185">Reference proteome</keyword>
<reference evidence="1" key="2">
    <citation type="submission" date="2025-09" db="UniProtKB">
        <authorList>
            <consortium name="Ensembl"/>
        </authorList>
    </citation>
    <scope>IDENTIFICATION</scope>
</reference>
<organism evidence="1 2">
    <name type="scientific">Sinocyclocheilus rhinocerous</name>
    <dbReference type="NCBI Taxonomy" id="307959"/>
    <lineage>
        <taxon>Eukaryota</taxon>
        <taxon>Metazoa</taxon>
        <taxon>Chordata</taxon>
        <taxon>Craniata</taxon>
        <taxon>Vertebrata</taxon>
        <taxon>Euteleostomi</taxon>
        <taxon>Actinopterygii</taxon>
        <taxon>Neopterygii</taxon>
        <taxon>Teleostei</taxon>
        <taxon>Ostariophysi</taxon>
        <taxon>Cypriniformes</taxon>
        <taxon>Cyprinidae</taxon>
        <taxon>Cyprininae</taxon>
        <taxon>Sinocyclocheilus</taxon>
    </lineage>
</organism>
<evidence type="ECO:0000313" key="2">
    <source>
        <dbReference type="Proteomes" id="UP000472270"/>
    </source>
</evidence>
<dbReference type="Proteomes" id="UP000472270">
    <property type="component" value="Unassembled WGS sequence"/>
</dbReference>
<proteinExistence type="predicted"/>
<protein>
    <submittedName>
        <fullName evidence="1">Uncharacterized protein</fullName>
    </submittedName>
</protein>
<dbReference type="Ensembl" id="ENSSRHT00000057855.1">
    <property type="protein sequence ID" value="ENSSRHP00000056284.1"/>
    <property type="gene ID" value="ENSSRHG00000028238.1"/>
</dbReference>